<accession>A0ABT1J5D7</accession>
<reference evidence="1 2" key="1">
    <citation type="submission" date="2022-06" db="EMBL/GenBank/DDBJ databases">
        <title>Sequencing the genomes of 1000 actinobacteria strains.</title>
        <authorList>
            <person name="Klenk H.-P."/>
        </authorList>
    </citation>
    <scope>NUCLEOTIDE SEQUENCE [LARGE SCALE GENOMIC DNA]</scope>
    <source>
        <strain evidence="1 2">DSM 41656</strain>
    </source>
</reference>
<organism evidence="1 2">
    <name type="scientific">Kitasatospora paracochleata</name>
    <dbReference type="NCBI Taxonomy" id="58354"/>
    <lineage>
        <taxon>Bacteria</taxon>
        <taxon>Bacillati</taxon>
        <taxon>Actinomycetota</taxon>
        <taxon>Actinomycetes</taxon>
        <taxon>Kitasatosporales</taxon>
        <taxon>Streptomycetaceae</taxon>
        <taxon>Kitasatospora</taxon>
    </lineage>
</organism>
<gene>
    <name evidence="1" type="ORF">FHR36_005817</name>
</gene>
<evidence type="ECO:0000313" key="1">
    <source>
        <dbReference type="EMBL" id="MCP2312651.1"/>
    </source>
</evidence>
<name>A0ABT1J5D7_9ACTN</name>
<evidence type="ECO:0000313" key="2">
    <source>
        <dbReference type="Proteomes" id="UP001206483"/>
    </source>
</evidence>
<dbReference type="NCBIfam" id="NF033691">
    <property type="entry name" value="immunity_MafI"/>
    <property type="match status" value="1"/>
</dbReference>
<protein>
    <recommendedName>
        <fullName evidence="3">MafI family immunity protein</fullName>
    </recommendedName>
</protein>
<dbReference type="InterPro" id="IPR047880">
    <property type="entry name" value="MafI-like"/>
</dbReference>
<sequence>MIDDRLRELAAMLSTHVPASMVEILLSYVEANEAEIGLETLCDLLADAEQPLSSAEVGLIQELGRVLALPPERVEQIEELNTGE</sequence>
<proteinExistence type="predicted"/>
<dbReference type="EMBL" id="JAMZDX010000005">
    <property type="protein sequence ID" value="MCP2312651.1"/>
    <property type="molecule type" value="Genomic_DNA"/>
</dbReference>
<dbReference type="Proteomes" id="UP001206483">
    <property type="component" value="Unassembled WGS sequence"/>
</dbReference>
<comment type="caution">
    <text evidence="1">The sequence shown here is derived from an EMBL/GenBank/DDBJ whole genome shotgun (WGS) entry which is preliminary data.</text>
</comment>
<keyword evidence="2" id="KW-1185">Reference proteome</keyword>
<dbReference type="RefSeq" id="WP_253801849.1">
    <property type="nucleotide sequence ID" value="NZ_BAAAUB010000082.1"/>
</dbReference>
<evidence type="ECO:0008006" key="3">
    <source>
        <dbReference type="Google" id="ProtNLM"/>
    </source>
</evidence>